<keyword evidence="2" id="KW-0378">Hydrolase</keyword>
<organism evidence="2 3">
    <name type="scientific">Mucilaginibacter achroorhodeus</name>
    <dbReference type="NCBI Taxonomy" id="2599294"/>
    <lineage>
        <taxon>Bacteria</taxon>
        <taxon>Pseudomonadati</taxon>
        <taxon>Bacteroidota</taxon>
        <taxon>Sphingobacteriia</taxon>
        <taxon>Sphingobacteriales</taxon>
        <taxon>Sphingobacteriaceae</taxon>
        <taxon>Mucilaginibacter</taxon>
    </lineage>
</organism>
<feature type="chain" id="PRO_5021993902" evidence="1">
    <location>
        <begin position="20"/>
        <end position="270"/>
    </location>
</feature>
<gene>
    <name evidence="2" type="ORF">FPZ42_12475</name>
</gene>
<dbReference type="AlphaFoldDB" id="A0A563U1T9"/>
<dbReference type="GO" id="GO:0004180">
    <property type="term" value="F:carboxypeptidase activity"/>
    <property type="evidence" value="ECO:0007669"/>
    <property type="project" value="UniProtKB-KW"/>
</dbReference>
<keyword evidence="3" id="KW-1185">Reference proteome</keyword>
<dbReference type="SUPFAM" id="SSF49464">
    <property type="entry name" value="Carboxypeptidase regulatory domain-like"/>
    <property type="match status" value="1"/>
</dbReference>
<dbReference type="Gene3D" id="2.60.40.1120">
    <property type="entry name" value="Carboxypeptidase-like, regulatory domain"/>
    <property type="match status" value="1"/>
</dbReference>
<dbReference type="InterPro" id="IPR008969">
    <property type="entry name" value="CarboxyPept-like_regulatory"/>
</dbReference>
<comment type="caution">
    <text evidence="2">The sequence shown here is derived from an EMBL/GenBank/DDBJ whole genome shotgun (WGS) entry which is preliminary data.</text>
</comment>
<keyword evidence="1" id="KW-0732">Signal</keyword>
<evidence type="ECO:0000256" key="1">
    <source>
        <dbReference type="SAM" id="SignalP"/>
    </source>
</evidence>
<dbReference type="OrthoDB" id="2247630at2"/>
<dbReference type="Proteomes" id="UP000318010">
    <property type="component" value="Unassembled WGS sequence"/>
</dbReference>
<evidence type="ECO:0000313" key="3">
    <source>
        <dbReference type="Proteomes" id="UP000318010"/>
    </source>
</evidence>
<name>A0A563U1T9_9SPHI</name>
<protein>
    <submittedName>
        <fullName evidence="2">Carboxypeptidase-like regulatory domain-containing protein</fullName>
    </submittedName>
</protein>
<dbReference type="RefSeq" id="WP_146271867.1">
    <property type="nucleotide sequence ID" value="NZ_VOEI01000004.1"/>
</dbReference>
<accession>A0A563U1T9</accession>
<proteinExistence type="predicted"/>
<keyword evidence="2" id="KW-0121">Carboxypeptidase</keyword>
<evidence type="ECO:0000313" key="2">
    <source>
        <dbReference type="EMBL" id="TWR25410.1"/>
    </source>
</evidence>
<sequence length="270" mass="30044">MKRILLIVLLIVPAFFAKAQELTGKVIDGKTQAPLQYVNVGVMGKSIGTVTGKDGSFNLNLSDHPNDTLRLSMVGYVPLTFKIADAINMRDKNFVLQPATMQLNEVKVSNHKWKQVILGNTTRSKNTNASFNTGRPGNEIGTIIKIKKSPTYLKQFNASLSSTLMTDSVTMRLNFYTIKNGLPNQLLQNQNIFVTIKKGQDMITADLNPYNIVVEDKFFVSLEWVKESRAENIWFSASLFSGAIIARETSQGTWEKEGIVGLGFNVLAEY</sequence>
<reference evidence="2 3" key="1">
    <citation type="submission" date="2019-07" db="EMBL/GenBank/DDBJ databases">
        <authorList>
            <person name="Kim J."/>
        </authorList>
    </citation>
    <scope>NUCLEOTIDE SEQUENCE [LARGE SCALE GENOMIC DNA]</scope>
    <source>
        <strain evidence="2 3">MJ1a</strain>
    </source>
</reference>
<dbReference type="Pfam" id="PF13715">
    <property type="entry name" value="CarbopepD_reg_2"/>
    <property type="match status" value="1"/>
</dbReference>
<keyword evidence="2" id="KW-0645">Protease</keyword>
<feature type="signal peptide" evidence="1">
    <location>
        <begin position="1"/>
        <end position="19"/>
    </location>
</feature>
<dbReference type="EMBL" id="VOEI01000004">
    <property type="protein sequence ID" value="TWR25410.1"/>
    <property type="molecule type" value="Genomic_DNA"/>
</dbReference>